<dbReference type="AlphaFoldDB" id="A0AAN9FML3"/>
<proteinExistence type="inferred from homology"/>
<evidence type="ECO:0000256" key="5">
    <source>
        <dbReference type="ARBA" id="ARBA00022989"/>
    </source>
</evidence>
<evidence type="ECO:0000256" key="3">
    <source>
        <dbReference type="ARBA" id="ARBA00006483"/>
    </source>
</evidence>
<sequence>MSSAFPTRRPWEHLFVLRSFSRPVSLGEAMLRVKRNLPYFRVNYAIVALLVVYLSLLWHPVSLIVFIVCIVAWFFLYFFRHAPIVLLCREIDDRLVLAVLSLVTIVSLVLTGVWLNVLVSVFVAASLIALHAAFRGTDDLYVDEFESDGGLFSVVGGSPTKHTGYGRI</sequence>
<feature type="transmembrane region" description="Helical" evidence="7">
    <location>
        <begin position="39"/>
        <end position="56"/>
    </location>
</feature>
<organism evidence="8 9">
    <name type="scientific">Clitoria ternatea</name>
    <name type="common">Butterfly pea</name>
    <dbReference type="NCBI Taxonomy" id="43366"/>
    <lineage>
        <taxon>Eukaryota</taxon>
        <taxon>Viridiplantae</taxon>
        <taxon>Streptophyta</taxon>
        <taxon>Embryophyta</taxon>
        <taxon>Tracheophyta</taxon>
        <taxon>Spermatophyta</taxon>
        <taxon>Magnoliopsida</taxon>
        <taxon>eudicotyledons</taxon>
        <taxon>Gunneridae</taxon>
        <taxon>Pentapetalae</taxon>
        <taxon>rosids</taxon>
        <taxon>fabids</taxon>
        <taxon>Fabales</taxon>
        <taxon>Fabaceae</taxon>
        <taxon>Papilionoideae</taxon>
        <taxon>50 kb inversion clade</taxon>
        <taxon>NPAAA clade</taxon>
        <taxon>indigoferoid/millettioid clade</taxon>
        <taxon>Phaseoleae</taxon>
        <taxon>Clitoria</taxon>
    </lineage>
</organism>
<evidence type="ECO:0000313" key="9">
    <source>
        <dbReference type="Proteomes" id="UP001359559"/>
    </source>
</evidence>
<dbReference type="GO" id="GO:0005794">
    <property type="term" value="C:Golgi apparatus"/>
    <property type="evidence" value="ECO:0007669"/>
    <property type="project" value="TreeGrafter"/>
</dbReference>
<name>A0AAN9FML3_CLITE</name>
<dbReference type="InterPro" id="IPR004895">
    <property type="entry name" value="Prenylated_rab_accept_PRA1"/>
</dbReference>
<comment type="subcellular location">
    <subcellularLocation>
        <location evidence="2">Endomembrane system</location>
        <topology evidence="2">Multi-pass membrane protein</topology>
    </subcellularLocation>
    <subcellularLocation>
        <location evidence="7">Membrane</location>
        <topology evidence="7">Multi-pass membrane protein</topology>
    </subcellularLocation>
</comment>
<comment type="caution">
    <text evidence="8">The sequence shown here is derived from an EMBL/GenBank/DDBJ whole genome shotgun (WGS) entry which is preliminary data.</text>
</comment>
<keyword evidence="7" id="KW-0813">Transport</keyword>
<evidence type="ECO:0000256" key="1">
    <source>
        <dbReference type="ARBA" id="ARBA00002501"/>
    </source>
</evidence>
<accession>A0AAN9FML3</accession>
<feature type="transmembrane region" description="Helical" evidence="7">
    <location>
        <begin position="62"/>
        <end position="79"/>
    </location>
</feature>
<feature type="transmembrane region" description="Helical" evidence="7">
    <location>
        <begin position="91"/>
        <end position="111"/>
    </location>
</feature>
<keyword evidence="4 7" id="KW-0812">Transmembrane</keyword>
<evidence type="ECO:0000256" key="2">
    <source>
        <dbReference type="ARBA" id="ARBA00004127"/>
    </source>
</evidence>
<dbReference type="PANTHER" id="PTHR19317">
    <property type="entry name" value="PRENYLATED RAB ACCEPTOR 1-RELATED"/>
    <property type="match status" value="1"/>
</dbReference>
<dbReference type="Pfam" id="PF03208">
    <property type="entry name" value="PRA1"/>
    <property type="match status" value="1"/>
</dbReference>
<dbReference type="GO" id="GO:0005783">
    <property type="term" value="C:endoplasmic reticulum"/>
    <property type="evidence" value="ECO:0007669"/>
    <property type="project" value="TreeGrafter"/>
</dbReference>
<evidence type="ECO:0000256" key="7">
    <source>
        <dbReference type="RuleBase" id="RU363107"/>
    </source>
</evidence>
<keyword evidence="5 7" id="KW-1133">Transmembrane helix</keyword>
<gene>
    <name evidence="8" type="ORF">RJT34_22591</name>
</gene>
<evidence type="ECO:0000313" key="8">
    <source>
        <dbReference type="EMBL" id="KAK7277576.1"/>
    </source>
</evidence>
<reference evidence="8 9" key="1">
    <citation type="submission" date="2024-01" db="EMBL/GenBank/DDBJ databases">
        <title>The genomes of 5 underutilized Papilionoideae crops provide insights into root nodulation and disease resistance.</title>
        <authorList>
            <person name="Yuan L."/>
        </authorList>
    </citation>
    <scope>NUCLEOTIDE SEQUENCE [LARGE SCALE GENOMIC DNA]</scope>
    <source>
        <strain evidence="8">LY-2023</strain>
        <tissue evidence="8">Leaf</tissue>
    </source>
</reference>
<dbReference type="Proteomes" id="UP001359559">
    <property type="component" value="Unassembled WGS sequence"/>
</dbReference>
<dbReference type="GO" id="GO:0016020">
    <property type="term" value="C:membrane"/>
    <property type="evidence" value="ECO:0007669"/>
    <property type="project" value="UniProtKB-SubCell"/>
</dbReference>
<dbReference type="PANTHER" id="PTHR19317:SF84">
    <property type="entry name" value="PRA1 FAMILY PROTEIN"/>
    <property type="match status" value="1"/>
</dbReference>
<protein>
    <recommendedName>
        <fullName evidence="7">PRA1 family protein</fullName>
    </recommendedName>
</protein>
<evidence type="ECO:0000256" key="6">
    <source>
        <dbReference type="ARBA" id="ARBA00023136"/>
    </source>
</evidence>
<dbReference type="EMBL" id="JAYKXN010000006">
    <property type="protein sequence ID" value="KAK7277576.1"/>
    <property type="molecule type" value="Genomic_DNA"/>
</dbReference>
<comment type="similarity">
    <text evidence="3 7">Belongs to the PRA1 family.</text>
</comment>
<keyword evidence="6 7" id="KW-0472">Membrane</keyword>
<comment type="function">
    <text evidence="1 7">May be involved in both secretory and endocytic intracellular trafficking in the endosomal/prevacuolar compartments.</text>
</comment>
<keyword evidence="9" id="KW-1185">Reference proteome</keyword>
<dbReference type="GO" id="GO:0016192">
    <property type="term" value="P:vesicle-mediated transport"/>
    <property type="evidence" value="ECO:0007669"/>
    <property type="project" value="TreeGrafter"/>
</dbReference>
<evidence type="ECO:0000256" key="4">
    <source>
        <dbReference type="ARBA" id="ARBA00022692"/>
    </source>
</evidence>